<dbReference type="RefSeq" id="WP_069685868.1">
    <property type="nucleotide sequence ID" value="NZ_BSKO01000001.1"/>
</dbReference>
<evidence type="ECO:0000256" key="1">
    <source>
        <dbReference type="PROSITE-ProRule" id="PRU00464"/>
    </source>
</evidence>
<protein>
    <submittedName>
        <fullName evidence="3">HIT family protein</fullName>
    </submittedName>
</protein>
<dbReference type="SUPFAM" id="SSF54197">
    <property type="entry name" value="HIT-like"/>
    <property type="match status" value="1"/>
</dbReference>
<dbReference type="Pfam" id="PF01230">
    <property type="entry name" value="HIT"/>
    <property type="match status" value="1"/>
</dbReference>
<dbReference type="InterPro" id="IPR001310">
    <property type="entry name" value="Histidine_triad_HIT"/>
</dbReference>
<dbReference type="EMBL" id="BSKO01000001">
    <property type="protein sequence ID" value="GLO65728.1"/>
    <property type="molecule type" value="Genomic_DNA"/>
</dbReference>
<organism evidence="3 4">
    <name type="scientific">Oceanobacillus kimchii</name>
    <dbReference type="NCBI Taxonomy" id="746691"/>
    <lineage>
        <taxon>Bacteria</taxon>
        <taxon>Bacillati</taxon>
        <taxon>Bacillota</taxon>
        <taxon>Bacilli</taxon>
        <taxon>Bacillales</taxon>
        <taxon>Bacillaceae</taxon>
        <taxon>Oceanobacillus</taxon>
    </lineage>
</organism>
<name>A0ABQ5TJB6_9BACI</name>
<evidence type="ECO:0000313" key="4">
    <source>
        <dbReference type="Proteomes" id="UP001275436"/>
    </source>
</evidence>
<dbReference type="Gene3D" id="3.30.428.10">
    <property type="entry name" value="HIT-like"/>
    <property type="match status" value="1"/>
</dbReference>
<gene>
    <name evidence="3" type="ORF">MACH08_15120</name>
</gene>
<feature type="domain" description="HIT" evidence="2">
    <location>
        <begin position="44"/>
        <end position="115"/>
    </location>
</feature>
<sequence>MIEKDCFICQKHKGDISASKFKIYENNYVYVGHIDNNNQQSYLGYIMIDLKRHIPTLGNMNVEESKAFGLIIASVSKALMECENAEHVYAIVSGDNVPHLHIHIIPRYLHTPKKFWGPSGVQDWPEAPRGNTQEILEICNRLKSYLENSTYE</sequence>
<comment type="caution">
    <text evidence="3">The sequence shown here is derived from an EMBL/GenBank/DDBJ whole genome shotgun (WGS) entry which is preliminary data.</text>
</comment>
<dbReference type="Proteomes" id="UP001275436">
    <property type="component" value="Unassembled WGS sequence"/>
</dbReference>
<reference evidence="3 4" key="1">
    <citation type="submission" date="2023-02" db="EMBL/GenBank/DDBJ databases">
        <title>Oceanobacillus kimchii IFOP_LL358 isolated form Alexandrium catenella lab strain.</title>
        <authorList>
            <person name="Gajardo G."/>
            <person name="Ueki S."/>
            <person name="Maruyama F."/>
        </authorList>
    </citation>
    <scope>NUCLEOTIDE SEQUENCE [LARGE SCALE GENOMIC DNA]</scope>
    <source>
        <strain evidence="3 4">IFOP_LL358</strain>
    </source>
</reference>
<dbReference type="InterPro" id="IPR036265">
    <property type="entry name" value="HIT-like_sf"/>
</dbReference>
<evidence type="ECO:0000259" key="2">
    <source>
        <dbReference type="PROSITE" id="PS51084"/>
    </source>
</evidence>
<feature type="short sequence motif" description="Histidine triad motif" evidence="1">
    <location>
        <begin position="99"/>
        <end position="103"/>
    </location>
</feature>
<proteinExistence type="predicted"/>
<dbReference type="PANTHER" id="PTHR46648:SF1">
    <property type="entry name" value="ADENOSINE 5'-MONOPHOSPHORAMIDASE HNT1"/>
    <property type="match status" value="1"/>
</dbReference>
<dbReference type="InterPro" id="IPR011146">
    <property type="entry name" value="HIT-like"/>
</dbReference>
<accession>A0ABQ5TJB6</accession>
<dbReference type="PROSITE" id="PS51084">
    <property type="entry name" value="HIT_2"/>
    <property type="match status" value="1"/>
</dbReference>
<dbReference type="PANTHER" id="PTHR46648">
    <property type="entry name" value="HIT FAMILY PROTEIN 1"/>
    <property type="match status" value="1"/>
</dbReference>
<keyword evidence="4" id="KW-1185">Reference proteome</keyword>
<evidence type="ECO:0000313" key="3">
    <source>
        <dbReference type="EMBL" id="GLO65728.1"/>
    </source>
</evidence>